<dbReference type="Pfam" id="PF00027">
    <property type="entry name" value="cNMP_binding"/>
    <property type="match status" value="1"/>
</dbReference>
<dbReference type="SMART" id="SM00419">
    <property type="entry name" value="HTH_CRP"/>
    <property type="match status" value="1"/>
</dbReference>
<dbReference type="EMBL" id="JAPDPI010000015">
    <property type="protein sequence ID" value="MCW3805756.1"/>
    <property type="molecule type" value="Genomic_DNA"/>
</dbReference>
<dbReference type="Proteomes" id="UP001207408">
    <property type="component" value="Unassembled WGS sequence"/>
</dbReference>
<keyword evidence="2" id="KW-0238">DNA-binding</keyword>
<dbReference type="InterPro" id="IPR018490">
    <property type="entry name" value="cNMP-bd_dom_sf"/>
</dbReference>
<evidence type="ECO:0000259" key="4">
    <source>
        <dbReference type="PROSITE" id="PS50042"/>
    </source>
</evidence>
<evidence type="ECO:0000256" key="3">
    <source>
        <dbReference type="ARBA" id="ARBA00023163"/>
    </source>
</evidence>
<dbReference type="InterPro" id="IPR012318">
    <property type="entry name" value="HTH_CRP"/>
</dbReference>
<dbReference type="SUPFAM" id="SSF46785">
    <property type="entry name" value="Winged helix' DNA-binding domain"/>
    <property type="match status" value="1"/>
</dbReference>
<keyword evidence="1" id="KW-0805">Transcription regulation</keyword>
<dbReference type="PROSITE" id="PS50042">
    <property type="entry name" value="CNMP_BINDING_3"/>
    <property type="match status" value="1"/>
</dbReference>
<dbReference type="InterPro" id="IPR036390">
    <property type="entry name" value="WH_DNA-bd_sf"/>
</dbReference>
<dbReference type="SUPFAM" id="SSF51206">
    <property type="entry name" value="cAMP-binding domain-like"/>
    <property type="match status" value="1"/>
</dbReference>
<dbReference type="PANTHER" id="PTHR24567">
    <property type="entry name" value="CRP FAMILY TRANSCRIPTIONAL REGULATORY PROTEIN"/>
    <property type="match status" value="1"/>
</dbReference>
<feature type="domain" description="HTH crp-type" evidence="5">
    <location>
        <begin position="150"/>
        <end position="216"/>
    </location>
</feature>
<dbReference type="InterPro" id="IPR050397">
    <property type="entry name" value="Env_Response_Regulators"/>
</dbReference>
<reference evidence="6" key="1">
    <citation type="submission" date="2022-10" db="EMBL/GenBank/DDBJ databases">
        <authorList>
            <person name="Yu W.X."/>
        </authorList>
    </citation>
    <scope>NUCLEOTIDE SEQUENCE</scope>
    <source>
        <strain evidence="6">D04</strain>
    </source>
</reference>
<keyword evidence="7" id="KW-1185">Reference proteome</keyword>
<feature type="domain" description="Cyclic nucleotide-binding" evidence="4">
    <location>
        <begin position="13"/>
        <end position="136"/>
    </location>
</feature>
<dbReference type="Pfam" id="PF13545">
    <property type="entry name" value="HTH_Crp_2"/>
    <property type="match status" value="1"/>
</dbReference>
<proteinExistence type="predicted"/>
<dbReference type="AlphaFoldDB" id="A0AAE3ME40"/>
<dbReference type="RefSeq" id="WP_301199122.1">
    <property type="nucleotide sequence ID" value="NZ_JAPDPI010000015.1"/>
</dbReference>
<accession>A0AAE3ME40</accession>
<evidence type="ECO:0000259" key="5">
    <source>
        <dbReference type="PROSITE" id="PS51063"/>
    </source>
</evidence>
<organism evidence="6 7">
    <name type="scientific">Plebeiibacterium marinum</name>
    <dbReference type="NCBI Taxonomy" id="2992111"/>
    <lineage>
        <taxon>Bacteria</taxon>
        <taxon>Pseudomonadati</taxon>
        <taxon>Bacteroidota</taxon>
        <taxon>Bacteroidia</taxon>
        <taxon>Marinilabiliales</taxon>
        <taxon>Marinilabiliaceae</taxon>
        <taxon>Plebeiibacterium</taxon>
    </lineage>
</organism>
<name>A0AAE3ME40_9BACT</name>
<dbReference type="GO" id="GO:0003700">
    <property type="term" value="F:DNA-binding transcription factor activity"/>
    <property type="evidence" value="ECO:0007669"/>
    <property type="project" value="TreeGrafter"/>
</dbReference>
<evidence type="ECO:0000256" key="2">
    <source>
        <dbReference type="ARBA" id="ARBA00023125"/>
    </source>
</evidence>
<dbReference type="PROSITE" id="PS51063">
    <property type="entry name" value="HTH_CRP_2"/>
    <property type="match status" value="1"/>
</dbReference>
<comment type="caution">
    <text evidence="6">The sequence shown here is derived from an EMBL/GenBank/DDBJ whole genome shotgun (WGS) entry which is preliminary data.</text>
</comment>
<evidence type="ECO:0000313" key="6">
    <source>
        <dbReference type="EMBL" id="MCW3805756.1"/>
    </source>
</evidence>
<dbReference type="Gene3D" id="2.60.120.10">
    <property type="entry name" value="Jelly Rolls"/>
    <property type="match status" value="1"/>
</dbReference>
<evidence type="ECO:0000256" key="1">
    <source>
        <dbReference type="ARBA" id="ARBA00023015"/>
    </source>
</evidence>
<dbReference type="GO" id="GO:0005829">
    <property type="term" value="C:cytosol"/>
    <property type="evidence" value="ECO:0007669"/>
    <property type="project" value="TreeGrafter"/>
</dbReference>
<protein>
    <submittedName>
        <fullName evidence="6">Crp/Fnr family transcriptional regulator</fullName>
    </submittedName>
</protein>
<gene>
    <name evidence="6" type="ORF">OM074_08950</name>
</gene>
<dbReference type="InterPro" id="IPR000595">
    <property type="entry name" value="cNMP-bd_dom"/>
</dbReference>
<sequence length="223" mass="25144">MTQDFTILEKSPLFMGLSLDEIDNTFDGIHYQLKKYSKGQMVVYSGQQVDKLYIVLSGSVKGEMIDFSGKTIKIEDIEAPRPLAVAFLFGKSNTFPVNIIANIDSQLLIIPKPSVLRIFQKNEKILLNFLNTISNRSQFLSQKIKFLTFQTVKGKIANYILQSSKGKSQVVLDKSQNELSELFGVTRPSVGRGMRELHNEGIILANGKNIEIINIERLKECLK</sequence>
<dbReference type="SMART" id="SM00100">
    <property type="entry name" value="cNMP"/>
    <property type="match status" value="1"/>
</dbReference>
<evidence type="ECO:0000313" key="7">
    <source>
        <dbReference type="Proteomes" id="UP001207408"/>
    </source>
</evidence>
<keyword evidence="3" id="KW-0804">Transcription</keyword>
<dbReference type="CDD" id="cd00038">
    <property type="entry name" value="CAP_ED"/>
    <property type="match status" value="1"/>
</dbReference>
<dbReference type="PANTHER" id="PTHR24567:SF58">
    <property type="entry name" value="CYCLIC AMP-BINDING REGULATORY PROTEIN"/>
    <property type="match status" value="1"/>
</dbReference>
<dbReference type="GO" id="GO:0003677">
    <property type="term" value="F:DNA binding"/>
    <property type="evidence" value="ECO:0007669"/>
    <property type="project" value="UniProtKB-KW"/>
</dbReference>
<dbReference type="InterPro" id="IPR014710">
    <property type="entry name" value="RmlC-like_jellyroll"/>
</dbReference>